<dbReference type="InterPro" id="IPR001034">
    <property type="entry name" value="DeoR_HTH"/>
</dbReference>
<evidence type="ECO:0000313" key="9">
    <source>
        <dbReference type="Proteomes" id="UP000473681"/>
    </source>
</evidence>
<reference evidence="5 8" key="1">
    <citation type="submission" date="2019-02" db="EMBL/GenBank/DDBJ databases">
        <title>Genome sequencing of Clostridium botulinum clinical isolates.</title>
        <authorList>
            <person name="Brunt J."/>
            <person name="Van Vliet A.H.M."/>
            <person name="Stringer S.C."/>
            <person name="Grant K.A."/>
            <person name="Carter A.C."/>
            <person name="Peck M.W."/>
        </authorList>
    </citation>
    <scope>NUCLEOTIDE SEQUENCE [LARGE SCALE GENOMIC DNA]</scope>
    <source>
        <strain evidence="5 8">H113700579</strain>
    </source>
</reference>
<evidence type="ECO:0000313" key="7">
    <source>
        <dbReference type="EMBL" id="NFN33697.1"/>
    </source>
</evidence>
<evidence type="ECO:0000256" key="1">
    <source>
        <dbReference type="ARBA" id="ARBA00023015"/>
    </source>
</evidence>
<dbReference type="PROSITE" id="PS51000">
    <property type="entry name" value="HTH_DEOR_2"/>
    <property type="match status" value="1"/>
</dbReference>
<keyword evidence="1" id="KW-0805">Transcription regulation</keyword>
<sequence length="251" mass="27923">MFTEERYNIILQELKVKGIISVVELVKLLEASESTIRRDLNNLHNEGLLKKIHGGATLLNEGTAKHDYKVNIRKSLNADKKLEIARYAASLIEDGELIYLDAGTTTEAIIPFIEAKDITVVTNAIVHAKNLLEENIRTLILGGELKAVTEAIVGPITVEHLKKYNFTKGFFGTNGVSNENGYTTPDVNEAMVKAEAIKRCNKAFVLCDESKLDEVSFITFGTIKDAELITSRIKNPEIRYDTNVIEVSKND</sequence>
<dbReference type="SMART" id="SM00420">
    <property type="entry name" value="HTH_DEOR"/>
    <property type="match status" value="1"/>
</dbReference>
<dbReference type="RefSeq" id="WP_012451944.1">
    <property type="nucleotide sequence ID" value="NZ_CP010520.1"/>
</dbReference>
<dbReference type="SUPFAM" id="SSF46785">
    <property type="entry name" value="Winged helix' DNA-binding domain"/>
    <property type="match status" value="1"/>
</dbReference>
<keyword evidence="3" id="KW-0804">Transcription</keyword>
<dbReference type="SMART" id="SM01134">
    <property type="entry name" value="DeoRC"/>
    <property type="match status" value="1"/>
</dbReference>
<protein>
    <submittedName>
        <fullName evidence="6">DeoR/GlpR transcriptional regulator</fullName>
    </submittedName>
</protein>
<proteinExistence type="predicted"/>
<dbReference type="PANTHER" id="PTHR30363:SF56">
    <property type="entry name" value="TRANSCRIPTIONAL REGULATOR, DEOR FAMILY"/>
    <property type="match status" value="1"/>
</dbReference>
<feature type="domain" description="HTH deoR-type" evidence="4">
    <location>
        <begin position="3"/>
        <end position="58"/>
    </location>
</feature>
<dbReference type="GO" id="GO:0003700">
    <property type="term" value="F:DNA-binding transcription factor activity"/>
    <property type="evidence" value="ECO:0007669"/>
    <property type="project" value="InterPro"/>
</dbReference>
<dbReference type="EMBL" id="SGKU01000024">
    <property type="protein sequence ID" value="NFA42876.1"/>
    <property type="molecule type" value="Genomic_DNA"/>
</dbReference>
<dbReference type="AlphaFoldDB" id="A0A0C2N1H8"/>
<dbReference type="InterPro" id="IPR037171">
    <property type="entry name" value="NagB/RpiA_transferase-like"/>
</dbReference>
<evidence type="ECO:0000256" key="3">
    <source>
        <dbReference type="ARBA" id="ARBA00023163"/>
    </source>
</evidence>
<dbReference type="PANTHER" id="PTHR30363">
    <property type="entry name" value="HTH-TYPE TRANSCRIPTIONAL REGULATOR SRLR-RELATED"/>
    <property type="match status" value="1"/>
</dbReference>
<dbReference type="InterPro" id="IPR018356">
    <property type="entry name" value="Tscrpt_reg_HTH_DeoR_CS"/>
</dbReference>
<dbReference type="Proteomes" id="UP000473681">
    <property type="component" value="Unassembled WGS sequence"/>
</dbReference>
<dbReference type="SUPFAM" id="SSF100950">
    <property type="entry name" value="NagB/RpiA/CoA transferase-like"/>
    <property type="match status" value="1"/>
</dbReference>
<dbReference type="OrthoDB" id="9797223at2"/>
<keyword evidence="2" id="KW-0238">DNA-binding</keyword>
<evidence type="ECO:0000313" key="10">
    <source>
        <dbReference type="Proteomes" id="UP000476820"/>
    </source>
</evidence>
<dbReference type="InterPro" id="IPR050313">
    <property type="entry name" value="Carb_Metab_HTH_regulators"/>
</dbReference>
<name>A0A0C2N1H8_CLOBO</name>
<accession>A0A0C2N1H8</accession>
<dbReference type="EMBL" id="SWVK01000001">
    <property type="protein sequence ID" value="NFN33697.1"/>
    <property type="molecule type" value="Genomic_DNA"/>
</dbReference>
<evidence type="ECO:0000256" key="2">
    <source>
        <dbReference type="ARBA" id="ARBA00023125"/>
    </source>
</evidence>
<evidence type="ECO:0000313" key="5">
    <source>
        <dbReference type="EMBL" id="NFA42876.1"/>
    </source>
</evidence>
<reference evidence="9 10" key="2">
    <citation type="submission" date="2019-04" db="EMBL/GenBank/DDBJ databases">
        <title>Genome sequencing of Clostridium botulinum Groups I-IV and Clostridium butyricum.</title>
        <authorList>
            <person name="Brunt J."/>
            <person name="Van Vliet A.H.M."/>
            <person name="Stringer S.C."/>
            <person name="Carter A.T."/>
            <person name="Peck M.W."/>
        </authorList>
    </citation>
    <scope>NUCLEOTIDE SEQUENCE [LARGE SCALE GENOMIC DNA]</scope>
    <source>
        <strain evidence="6 10">1605</strain>
        <strain evidence="7 9">CB-K-33E</strain>
    </source>
</reference>
<evidence type="ECO:0000313" key="6">
    <source>
        <dbReference type="EMBL" id="NFF87683.1"/>
    </source>
</evidence>
<dbReference type="PRINTS" id="PR00037">
    <property type="entry name" value="HTHLACR"/>
</dbReference>
<evidence type="ECO:0000313" key="8">
    <source>
        <dbReference type="Proteomes" id="UP000472355"/>
    </source>
</evidence>
<dbReference type="InterPro" id="IPR036390">
    <property type="entry name" value="WH_DNA-bd_sf"/>
</dbReference>
<comment type="caution">
    <text evidence="6">The sequence shown here is derived from an EMBL/GenBank/DDBJ whole genome shotgun (WGS) entry which is preliminary data.</text>
</comment>
<dbReference type="Pfam" id="PF00455">
    <property type="entry name" value="DeoRC"/>
    <property type="match status" value="1"/>
</dbReference>
<evidence type="ECO:0000259" key="4">
    <source>
        <dbReference type="PROSITE" id="PS51000"/>
    </source>
</evidence>
<dbReference type="Gene3D" id="1.10.10.10">
    <property type="entry name" value="Winged helix-like DNA-binding domain superfamily/Winged helix DNA-binding domain"/>
    <property type="match status" value="1"/>
</dbReference>
<dbReference type="Proteomes" id="UP000476820">
    <property type="component" value="Unassembled WGS sequence"/>
</dbReference>
<dbReference type="GO" id="GO:0003677">
    <property type="term" value="F:DNA binding"/>
    <property type="evidence" value="ECO:0007669"/>
    <property type="project" value="UniProtKB-KW"/>
</dbReference>
<dbReference type="EMBL" id="SWOV01000015">
    <property type="protein sequence ID" value="NFF87683.1"/>
    <property type="molecule type" value="Genomic_DNA"/>
</dbReference>
<dbReference type="Proteomes" id="UP000472355">
    <property type="component" value="Unassembled WGS sequence"/>
</dbReference>
<dbReference type="Pfam" id="PF08220">
    <property type="entry name" value="HTH_DeoR"/>
    <property type="match status" value="1"/>
</dbReference>
<dbReference type="InterPro" id="IPR014036">
    <property type="entry name" value="DeoR-like_C"/>
</dbReference>
<gene>
    <name evidence="5" type="ORF">EXM65_09895</name>
    <name evidence="6" type="ORF">FC774_07320</name>
    <name evidence="7" type="ORF">FDB51_00840</name>
</gene>
<organism evidence="6 10">
    <name type="scientific">Clostridium botulinum</name>
    <dbReference type="NCBI Taxonomy" id="1491"/>
    <lineage>
        <taxon>Bacteria</taxon>
        <taxon>Bacillati</taxon>
        <taxon>Bacillota</taxon>
        <taxon>Clostridia</taxon>
        <taxon>Eubacteriales</taxon>
        <taxon>Clostridiaceae</taxon>
        <taxon>Clostridium</taxon>
    </lineage>
</organism>
<dbReference type="PROSITE" id="PS00894">
    <property type="entry name" value="HTH_DEOR_1"/>
    <property type="match status" value="1"/>
</dbReference>
<dbReference type="InterPro" id="IPR036388">
    <property type="entry name" value="WH-like_DNA-bd_sf"/>
</dbReference>
<dbReference type="Gene3D" id="3.40.50.1360">
    <property type="match status" value="1"/>
</dbReference>